<dbReference type="OrthoDB" id="653988at2"/>
<organism evidence="1 2">
    <name type="scientific">Neolewinella agarilytica</name>
    <dbReference type="NCBI Taxonomy" id="478744"/>
    <lineage>
        <taxon>Bacteria</taxon>
        <taxon>Pseudomonadati</taxon>
        <taxon>Bacteroidota</taxon>
        <taxon>Saprospiria</taxon>
        <taxon>Saprospirales</taxon>
        <taxon>Lewinellaceae</taxon>
        <taxon>Neolewinella</taxon>
    </lineage>
</organism>
<dbReference type="RefSeq" id="WP_090168148.1">
    <property type="nucleotide sequence ID" value="NZ_FOFB01000010.1"/>
</dbReference>
<name>A0A1H9GB99_9BACT</name>
<accession>A0A1H9GB99</accession>
<protein>
    <submittedName>
        <fullName evidence="1">Uncharacterized protein</fullName>
    </submittedName>
</protein>
<dbReference type="EMBL" id="FOFB01000010">
    <property type="protein sequence ID" value="SEQ47340.1"/>
    <property type="molecule type" value="Genomic_DNA"/>
</dbReference>
<gene>
    <name evidence="1" type="ORF">SAMN05444359_110112</name>
</gene>
<dbReference type="AlphaFoldDB" id="A0A1H9GB99"/>
<evidence type="ECO:0000313" key="2">
    <source>
        <dbReference type="Proteomes" id="UP000199021"/>
    </source>
</evidence>
<dbReference type="STRING" id="478744.SAMN05444359_110112"/>
<evidence type="ECO:0000313" key="1">
    <source>
        <dbReference type="EMBL" id="SEQ47340.1"/>
    </source>
</evidence>
<keyword evidence="2" id="KW-1185">Reference proteome</keyword>
<reference evidence="2" key="1">
    <citation type="submission" date="2016-10" db="EMBL/GenBank/DDBJ databases">
        <authorList>
            <person name="Varghese N."/>
            <person name="Submissions S."/>
        </authorList>
    </citation>
    <scope>NUCLEOTIDE SEQUENCE [LARGE SCALE GENOMIC DNA]</scope>
    <source>
        <strain evidence="2">DSM 24740</strain>
    </source>
</reference>
<dbReference type="InParanoid" id="A0A1H9GB99"/>
<sequence>MHDIEPHFGWRDRYRAEDDDASPFFGRQYSEFGFSNRVYNYLLHPQWDEFGAETLYLKLLFVDYDEGYAIIEFIGEWNDAVHNDIMHLKREFVDQLVGNGIKYFVLIMEGVLNFHGDEVDYYEEWNDEITDEGGWVALLNTHPQVDDELTQTRLDEYLHFGQHLNGLTWRPQKPHRVFEAVEGLIQTEVRRVY</sequence>
<proteinExistence type="predicted"/>
<dbReference type="Proteomes" id="UP000199021">
    <property type="component" value="Unassembled WGS sequence"/>
</dbReference>